<protein>
    <recommendedName>
        <fullName evidence="13">HAMP domain-containing protein</fullName>
    </recommendedName>
</protein>
<evidence type="ECO:0000256" key="10">
    <source>
        <dbReference type="ARBA" id="ARBA00023012"/>
    </source>
</evidence>
<dbReference type="Gene3D" id="6.10.340.10">
    <property type="match status" value="1"/>
</dbReference>
<dbReference type="Pfam" id="PF02518">
    <property type="entry name" value="HATPase_c"/>
    <property type="match status" value="1"/>
</dbReference>
<name>A0ABX2H987_9FIRM</name>
<dbReference type="PROSITE" id="PS50885">
    <property type="entry name" value="HAMP"/>
    <property type="match status" value="1"/>
</dbReference>
<dbReference type="InterPro" id="IPR003660">
    <property type="entry name" value="HAMP_dom"/>
</dbReference>
<dbReference type="PANTHER" id="PTHR34220">
    <property type="entry name" value="SENSOR HISTIDINE KINASE YPDA"/>
    <property type="match status" value="1"/>
</dbReference>
<keyword evidence="8" id="KW-0067">ATP-binding</keyword>
<dbReference type="EMBL" id="JAAITS010000049">
    <property type="protein sequence ID" value="NSG86761.1"/>
    <property type="molecule type" value="Genomic_DNA"/>
</dbReference>
<evidence type="ECO:0000256" key="12">
    <source>
        <dbReference type="SAM" id="Phobius"/>
    </source>
</evidence>
<keyword evidence="11 12" id="KW-0472">Membrane</keyword>
<keyword evidence="4" id="KW-0808">Transferase</keyword>
<comment type="subcellular location">
    <subcellularLocation>
        <location evidence="1">Cell membrane</location>
        <topology evidence="1">Multi-pass membrane protein</topology>
    </subcellularLocation>
</comment>
<dbReference type="RefSeq" id="WP_173770156.1">
    <property type="nucleotide sequence ID" value="NZ_JAAITS010000049.1"/>
</dbReference>
<evidence type="ECO:0000256" key="9">
    <source>
        <dbReference type="ARBA" id="ARBA00022989"/>
    </source>
</evidence>
<evidence type="ECO:0000313" key="15">
    <source>
        <dbReference type="Proteomes" id="UP001644719"/>
    </source>
</evidence>
<accession>A0ABX2H987</accession>
<keyword evidence="6" id="KW-0547">Nucleotide-binding</keyword>
<dbReference type="Gene3D" id="3.30.565.10">
    <property type="entry name" value="Histidine kinase-like ATPase, C-terminal domain"/>
    <property type="match status" value="1"/>
</dbReference>
<keyword evidence="3" id="KW-0597">Phosphoprotein</keyword>
<sequence>MKKKIENLSMQTQLTVVILSVIVLAFGIILYSGYSGQARSFAEEYTSSTQTILEMDVANLDQYIQGLRIFCVQPCLNVSVYNSLLKRKPLSSSEISDIKQEIQSSYHSRTDIRSYSITAMNQDLCFERNAGVGGQHILSTPVKDTEISRPYIACGSNDKYEYLAPPDSEDVFFRYYHYLIRLRNREPVSLSYVDVDTTQLRLLMKNHQDYGQILCLYNSDGELLYSSSEDIRNQEEKEKKQLFGLHSDVENVNIGGISYLALRRTSEETGIVLLSLLPKSAWDDRARDFLLPLVMQIAVITICLIIIVTLMIRMITIPLKSLSYQMGKMGEGDFSPTAFGGGCKETCALTESYNDMAAHINELIETNYISSINEKNSRLQALEAQLNPHFLYNTLQAIATEALLADCQEIYDMIVSLSANLRYTIKGGELVRLQEELDYVDRYILLQKTRLGGRLEVTKKINPKVNLAVIPKISIQMLVENAIIHGMPENGAVLHIIIRVCMENNRLLISVYDDGKGILPEKVKELNDIFSGKSADTGNSIGLPNLASRLKILYQGEAGLFLESQGDQFTEVKMELPIRKRENENV</sequence>
<evidence type="ECO:0000256" key="1">
    <source>
        <dbReference type="ARBA" id="ARBA00004651"/>
    </source>
</evidence>
<evidence type="ECO:0000256" key="5">
    <source>
        <dbReference type="ARBA" id="ARBA00022692"/>
    </source>
</evidence>
<evidence type="ECO:0000313" key="14">
    <source>
        <dbReference type="EMBL" id="NSG86761.1"/>
    </source>
</evidence>
<evidence type="ECO:0000256" key="3">
    <source>
        <dbReference type="ARBA" id="ARBA00022553"/>
    </source>
</evidence>
<evidence type="ECO:0000259" key="13">
    <source>
        <dbReference type="PROSITE" id="PS50885"/>
    </source>
</evidence>
<evidence type="ECO:0000256" key="2">
    <source>
        <dbReference type="ARBA" id="ARBA00022475"/>
    </source>
</evidence>
<keyword evidence="7" id="KW-0418">Kinase</keyword>
<dbReference type="PANTHER" id="PTHR34220:SF11">
    <property type="entry name" value="SENSOR PROTEIN KINASE HPTS"/>
    <property type="match status" value="1"/>
</dbReference>
<keyword evidence="9 12" id="KW-1133">Transmembrane helix</keyword>
<feature type="domain" description="HAMP" evidence="13">
    <location>
        <begin position="313"/>
        <end position="365"/>
    </location>
</feature>
<evidence type="ECO:0000256" key="6">
    <source>
        <dbReference type="ARBA" id="ARBA00022741"/>
    </source>
</evidence>
<feature type="transmembrane region" description="Helical" evidence="12">
    <location>
        <begin position="12"/>
        <end position="34"/>
    </location>
</feature>
<dbReference type="SUPFAM" id="SSF55874">
    <property type="entry name" value="ATPase domain of HSP90 chaperone/DNA topoisomerase II/histidine kinase"/>
    <property type="match status" value="1"/>
</dbReference>
<evidence type="ECO:0000256" key="11">
    <source>
        <dbReference type="ARBA" id="ARBA00023136"/>
    </source>
</evidence>
<comment type="caution">
    <text evidence="14">The sequence shown here is derived from an EMBL/GenBank/DDBJ whole genome shotgun (WGS) entry which is preliminary data.</text>
</comment>
<dbReference type="InterPro" id="IPR036890">
    <property type="entry name" value="HATPase_C_sf"/>
</dbReference>
<dbReference type="InterPro" id="IPR003594">
    <property type="entry name" value="HATPase_dom"/>
</dbReference>
<dbReference type="InterPro" id="IPR050640">
    <property type="entry name" value="Bact_2-comp_sensor_kinase"/>
</dbReference>
<keyword evidence="15" id="KW-1185">Reference proteome</keyword>
<keyword evidence="10" id="KW-0902">Two-component regulatory system</keyword>
<evidence type="ECO:0000256" key="7">
    <source>
        <dbReference type="ARBA" id="ARBA00022777"/>
    </source>
</evidence>
<feature type="transmembrane region" description="Helical" evidence="12">
    <location>
        <begin position="289"/>
        <end position="312"/>
    </location>
</feature>
<proteinExistence type="predicted"/>
<keyword evidence="5 12" id="KW-0812">Transmembrane</keyword>
<organism evidence="14 15">
    <name type="scientific">Blautia faecis</name>
    <dbReference type="NCBI Taxonomy" id="871665"/>
    <lineage>
        <taxon>Bacteria</taxon>
        <taxon>Bacillati</taxon>
        <taxon>Bacillota</taxon>
        <taxon>Clostridia</taxon>
        <taxon>Lachnospirales</taxon>
        <taxon>Lachnospiraceae</taxon>
        <taxon>Blautia</taxon>
    </lineage>
</organism>
<evidence type="ECO:0000256" key="8">
    <source>
        <dbReference type="ARBA" id="ARBA00022840"/>
    </source>
</evidence>
<reference evidence="14 15" key="1">
    <citation type="journal article" date="2020" name="Cell Host Microbe">
        <title>Functional and Genomic Variation between Human-Derived Isolates of Lachnospiraceae Reveals Inter- and Intra-Species Diversity.</title>
        <authorList>
            <person name="Sorbara M.T."/>
            <person name="Littmann E.R."/>
            <person name="Fontana E."/>
            <person name="Moody T.U."/>
            <person name="Kohout C.E."/>
            <person name="Gjonbalaj M."/>
            <person name="Eaton V."/>
            <person name="Seok R."/>
            <person name="Leiner I.M."/>
            <person name="Pamer E.G."/>
        </authorList>
    </citation>
    <scope>NUCLEOTIDE SEQUENCE [LARGE SCALE GENOMIC DNA]</scope>
    <source>
        <strain evidence="14 15">MSK.17.74</strain>
    </source>
</reference>
<evidence type="ECO:0000256" key="4">
    <source>
        <dbReference type="ARBA" id="ARBA00022679"/>
    </source>
</evidence>
<dbReference type="Proteomes" id="UP001644719">
    <property type="component" value="Unassembled WGS sequence"/>
</dbReference>
<dbReference type="InterPro" id="IPR010559">
    <property type="entry name" value="Sig_transdc_His_kin_internal"/>
</dbReference>
<gene>
    <name evidence="14" type="ORF">G5B17_15405</name>
</gene>
<keyword evidence="2" id="KW-1003">Cell membrane</keyword>
<dbReference type="Pfam" id="PF06580">
    <property type="entry name" value="His_kinase"/>
    <property type="match status" value="1"/>
</dbReference>